<dbReference type="AlphaFoldDB" id="A0A6G0Y0D4"/>
<evidence type="ECO:0000313" key="2">
    <source>
        <dbReference type="Proteomes" id="UP000478052"/>
    </source>
</evidence>
<accession>A0A6G0Y0D4</accession>
<dbReference type="Proteomes" id="UP000478052">
    <property type="component" value="Unassembled WGS sequence"/>
</dbReference>
<name>A0A6G0Y0D4_APHCR</name>
<organism evidence="1 2">
    <name type="scientific">Aphis craccivora</name>
    <name type="common">Cowpea aphid</name>
    <dbReference type="NCBI Taxonomy" id="307492"/>
    <lineage>
        <taxon>Eukaryota</taxon>
        <taxon>Metazoa</taxon>
        <taxon>Ecdysozoa</taxon>
        <taxon>Arthropoda</taxon>
        <taxon>Hexapoda</taxon>
        <taxon>Insecta</taxon>
        <taxon>Pterygota</taxon>
        <taxon>Neoptera</taxon>
        <taxon>Paraneoptera</taxon>
        <taxon>Hemiptera</taxon>
        <taxon>Sternorrhyncha</taxon>
        <taxon>Aphidomorpha</taxon>
        <taxon>Aphidoidea</taxon>
        <taxon>Aphididae</taxon>
        <taxon>Aphidini</taxon>
        <taxon>Aphis</taxon>
        <taxon>Aphis</taxon>
    </lineage>
</organism>
<gene>
    <name evidence="1" type="ORF">FWK35_00025364</name>
</gene>
<protein>
    <submittedName>
        <fullName evidence="1">Uncharacterized protein</fullName>
    </submittedName>
</protein>
<reference evidence="1 2" key="1">
    <citation type="submission" date="2019-08" db="EMBL/GenBank/DDBJ databases">
        <title>Whole genome of Aphis craccivora.</title>
        <authorList>
            <person name="Voronova N.V."/>
            <person name="Shulinski R.S."/>
            <person name="Bandarenka Y.V."/>
            <person name="Zhorov D.G."/>
            <person name="Warner D."/>
        </authorList>
    </citation>
    <scope>NUCLEOTIDE SEQUENCE [LARGE SCALE GENOMIC DNA]</scope>
    <source>
        <strain evidence="1">180601</strain>
        <tissue evidence="1">Whole Body</tissue>
    </source>
</reference>
<keyword evidence="2" id="KW-1185">Reference proteome</keyword>
<sequence>PQNPHVRPFPLKSGEHLCVPLVKACTCVSPPWSGHELPSSLPVFGYGQPPEHIAPLVGWVSAKDHFETNPPATATQPKLERDRHVRARRQLLCAAGFPHIPKHHSRSRMVSTSMVGCPDRASSALSLRCDPTKIWDVYRGFTVDPYRAALAAGAVAATPELEVR</sequence>
<evidence type="ECO:0000313" key="1">
    <source>
        <dbReference type="EMBL" id="KAF0746906.1"/>
    </source>
</evidence>
<comment type="caution">
    <text evidence="1">The sequence shown here is derived from an EMBL/GenBank/DDBJ whole genome shotgun (WGS) entry which is preliminary data.</text>
</comment>
<feature type="non-terminal residue" evidence="1">
    <location>
        <position position="1"/>
    </location>
</feature>
<proteinExistence type="predicted"/>
<dbReference type="EMBL" id="VUJU01007034">
    <property type="protein sequence ID" value="KAF0746906.1"/>
    <property type="molecule type" value="Genomic_DNA"/>
</dbReference>